<feature type="compositionally biased region" description="Polar residues" evidence="1">
    <location>
        <begin position="72"/>
        <end position="94"/>
    </location>
</feature>
<dbReference type="AlphaFoldDB" id="A0A2R6NXH7"/>
<dbReference type="Proteomes" id="UP000186601">
    <property type="component" value="Unassembled WGS sequence"/>
</dbReference>
<dbReference type="OrthoDB" id="6332053at2759"/>
<sequence length="108" mass="11741">MSNGHIGAQGQRGPFKSRGKLLFPYLGISQNCTAKTSLLTLFLSSFTEPSPTSSTMPSQKTFRTKRILAKASRQNRTTPRGVTGDAPSSTSKPPTTLRFRLVDSPLLE</sequence>
<dbReference type="InterPro" id="IPR023626">
    <property type="entry name" value="Ribosomal_eL39_dom_sf"/>
</dbReference>
<reference evidence="2 3" key="1">
    <citation type="submission" date="2018-02" db="EMBL/GenBank/DDBJ databases">
        <title>Genome sequence of the basidiomycete white-rot fungus Phlebia centrifuga.</title>
        <authorList>
            <person name="Granchi Z."/>
            <person name="Peng M."/>
            <person name="de Vries R.P."/>
            <person name="Hilden K."/>
            <person name="Makela M.R."/>
            <person name="Grigoriev I."/>
            <person name="Riley R."/>
        </authorList>
    </citation>
    <scope>NUCLEOTIDE SEQUENCE [LARGE SCALE GENOMIC DNA]</scope>
    <source>
        <strain evidence="2 3">FBCC195</strain>
    </source>
</reference>
<evidence type="ECO:0000313" key="3">
    <source>
        <dbReference type="Proteomes" id="UP000186601"/>
    </source>
</evidence>
<organism evidence="2 3">
    <name type="scientific">Hermanssonia centrifuga</name>
    <dbReference type="NCBI Taxonomy" id="98765"/>
    <lineage>
        <taxon>Eukaryota</taxon>
        <taxon>Fungi</taxon>
        <taxon>Dikarya</taxon>
        <taxon>Basidiomycota</taxon>
        <taxon>Agaricomycotina</taxon>
        <taxon>Agaricomycetes</taxon>
        <taxon>Polyporales</taxon>
        <taxon>Meruliaceae</taxon>
        <taxon>Hermanssonia</taxon>
    </lineage>
</organism>
<evidence type="ECO:0000313" key="2">
    <source>
        <dbReference type="EMBL" id="PSR79250.1"/>
    </source>
</evidence>
<evidence type="ECO:0000256" key="1">
    <source>
        <dbReference type="SAM" id="MobiDB-lite"/>
    </source>
</evidence>
<dbReference type="EMBL" id="MLYV02000705">
    <property type="protein sequence ID" value="PSR79250.1"/>
    <property type="molecule type" value="Genomic_DNA"/>
</dbReference>
<protein>
    <submittedName>
        <fullName evidence="2">Uncharacterized protein</fullName>
    </submittedName>
</protein>
<proteinExistence type="predicted"/>
<feature type="compositionally biased region" description="Low complexity" evidence="1">
    <location>
        <begin position="47"/>
        <end position="58"/>
    </location>
</feature>
<keyword evidence="3" id="KW-1185">Reference proteome</keyword>
<gene>
    <name evidence="2" type="ORF">PHLCEN_2v7108</name>
</gene>
<dbReference type="Gene3D" id="1.10.1620.10">
    <property type="entry name" value="Ribosomal protein L39e"/>
    <property type="match status" value="1"/>
</dbReference>
<accession>A0A2R6NXH7</accession>
<feature type="region of interest" description="Disordered" evidence="1">
    <location>
        <begin position="47"/>
        <end position="108"/>
    </location>
</feature>
<name>A0A2R6NXH7_9APHY</name>
<comment type="caution">
    <text evidence="2">The sequence shown here is derived from an EMBL/GenBank/DDBJ whole genome shotgun (WGS) entry which is preliminary data.</text>
</comment>